<evidence type="ECO:0000256" key="2">
    <source>
        <dbReference type="SAM" id="Phobius"/>
    </source>
</evidence>
<feature type="compositionally biased region" description="Basic residues" evidence="1">
    <location>
        <begin position="643"/>
        <end position="657"/>
    </location>
</feature>
<accession>A0A7X1AXE1</accession>
<keyword evidence="2" id="KW-1133">Transmembrane helix</keyword>
<dbReference type="RefSeq" id="WP_185692459.1">
    <property type="nucleotide sequence ID" value="NZ_JACHVA010000075.1"/>
</dbReference>
<feature type="transmembrane region" description="Helical" evidence="2">
    <location>
        <begin position="12"/>
        <end position="36"/>
    </location>
</feature>
<comment type="caution">
    <text evidence="3">The sequence shown here is derived from an EMBL/GenBank/DDBJ whole genome shotgun (WGS) entry which is preliminary data.</text>
</comment>
<evidence type="ECO:0008006" key="5">
    <source>
        <dbReference type="Google" id="ProtNLM"/>
    </source>
</evidence>
<dbReference type="GO" id="GO:0090313">
    <property type="term" value="P:regulation of protein targeting to membrane"/>
    <property type="evidence" value="ECO:0007669"/>
    <property type="project" value="TreeGrafter"/>
</dbReference>
<gene>
    <name evidence="3" type="ORF">H5P30_08170</name>
</gene>
<feature type="region of interest" description="Disordered" evidence="1">
    <location>
        <begin position="233"/>
        <end position="291"/>
    </location>
</feature>
<dbReference type="EMBL" id="JACHVA010000075">
    <property type="protein sequence ID" value="MBC2601751.1"/>
    <property type="molecule type" value="Genomic_DNA"/>
</dbReference>
<dbReference type="Proteomes" id="UP000525652">
    <property type="component" value="Unassembled WGS sequence"/>
</dbReference>
<name>A0A7X1AXE1_9BACT</name>
<keyword evidence="2" id="KW-0472">Membrane</keyword>
<evidence type="ECO:0000313" key="4">
    <source>
        <dbReference type="Proteomes" id="UP000525652"/>
    </source>
</evidence>
<dbReference type="AlphaFoldDB" id="A0A7X1AXE1"/>
<feature type="region of interest" description="Disordered" evidence="1">
    <location>
        <begin position="596"/>
        <end position="686"/>
    </location>
</feature>
<organism evidence="3 4">
    <name type="scientific">Puniceicoccus vermicola</name>
    <dbReference type="NCBI Taxonomy" id="388746"/>
    <lineage>
        <taxon>Bacteria</taxon>
        <taxon>Pseudomonadati</taxon>
        <taxon>Verrucomicrobiota</taxon>
        <taxon>Opitutia</taxon>
        <taxon>Puniceicoccales</taxon>
        <taxon>Puniceicoccaceae</taxon>
        <taxon>Puniceicoccus</taxon>
    </lineage>
</organism>
<proteinExistence type="predicted"/>
<keyword evidence="2" id="KW-0812">Transmembrane</keyword>
<dbReference type="Pfam" id="PF05359">
    <property type="entry name" value="DUF748"/>
    <property type="match status" value="1"/>
</dbReference>
<feature type="compositionally biased region" description="Low complexity" evidence="1">
    <location>
        <begin position="658"/>
        <end position="686"/>
    </location>
</feature>
<protein>
    <recommendedName>
        <fullName evidence="5">AsmA family protein</fullName>
    </recommendedName>
</protein>
<reference evidence="3 4" key="1">
    <citation type="submission" date="2020-07" db="EMBL/GenBank/DDBJ databases">
        <authorList>
            <person name="Feng X."/>
        </authorList>
    </citation>
    <scope>NUCLEOTIDE SEQUENCE [LARGE SCALE GENOMIC DNA]</scope>
    <source>
        <strain evidence="3 4">JCM14086</strain>
    </source>
</reference>
<dbReference type="InterPro" id="IPR052894">
    <property type="entry name" value="AsmA-related"/>
</dbReference>
<dbReference type="PANTHER" id="PTHR30441">
    <property type="entry name" value="DUF748 DOMAIN-CONTAINING PROTEIN"/>
    <property type="match status" value="1"/>
</dbReference>
<evidence type="ECO:0000256" key="1">
    <source>
        <dbReference type="SAM" id="MobiDB-lite"/>
    </source>
</evidence>
<sequence length="686" mass="72068">MNKTSSSSQGFSILKFLLGLVAIFIVGILVFLTFFLSPTAKWAANSQLPGILGTDASVENIKINLWKGDIEVTGVQVADPSGDPEKPKLFSLGRLFIDIDTGSLFKDTIVIREVTVESPEVHTSRDKNGKFSFEDLKVMQPSDEEKPPEEPSEGGFGKAIQVDKITVSQLAGSFSDASDPKALNQYSIKDFNFHSGEITVNPEETVADLPAGVNFALIQLSDAIIEYQTNKDIADPDQPVANDTSSKKSKKEKKKKEKTATATADATPPTVATKTMAAPTPKTAKTKAPDSETEPIYIGEFSLKNFKIHYLDTPKDKKKKPLDVTLLDFYVTADDIGFDPDGLLKKVQDEVVSAKLGFEIEQKQDKIGNAIFSGVAKSTIIGDGLPVTAGAIQLTGFELSTVKSVVPTGVQSAIGGPAFDLYTKWFASPDKLTGEIKITSSSNVVTKIEIGGTPTQPRINGGKALLNVIGRPGQLIGNLAGNTFKGGMDIVSGATGAAGDLAKGAGDTVLGFGKGLLNTGKGLMKGNLKEAGQGLQEATVGTVKTASGAVGKSATTAVSGVGNAYDSTTGGARTNDWRLSNSKRHAEFQKGAEEWLQNGKFPPDSNAPAIKSDTETFNTPADTGEGSSDTTDAATQSSAKSKDSKKQKKQSKAKATNKKSGATSAGSTTTGDSTAATETPESSTDE</sequence>
<dbReference type="PANTHER" id="PTHR30441:SF8">
    <property type="entry name" value="DUF748 DOMAIN-CONTAINING PROTEIN"/>
    <property type="match status" value="1"/>
</dbReference>
<evidence type="ECO:0000313" key="3">
    <source>
        <dbReference type="EMBL" id="MBC2601751.1"/>
    </source>
</evidence>
<dbReference type="InterPro" id="IPR008023">
    <property type="entry name" value="DUF748"/>
</dbReference>
<feature type="compositionally biased region" description="Low complexity" evidence="1">
    <location>
        <begin position="627"/>
        <end position="639"/>
    </location>
</feature>
<feature type="compositionally biased region" description="Basic residues" evidence="1">
    <location>
        <begin position="247"/>
        <end position="257"/>
    </location>
</feature>
<keyword evidence="4" id="KW-1185">Reference proteome</keyword>
<dbReference type="GO" id="GO:0005886">
    <property type="term" value="C:plasma membrane"/>
    <property type="evidence" value="ECO:0007669"/>
    <property type="project" value="TreeGrafter"/>
</dbReference>
<feature type="compositionally biased region" description="Low complexity" evidence="1">
    <location>
        <begin position="260"/>
        <end position="283"/>
    </location>
</feature>